<dbReference type="AlphaFoldDB" id="A0A2W4WLM6"/>
<feature type="compositionally biased region" description="Polar residues" evidence="1">
    <location>
        <begin position="176"/>
        <end position="192"/>
    </location>
</feature>
<organism evidence="2 3">
    <name type="scientific">Phormidesmis priestleyi</name>
    <dbReference type="NCBI Taxonomy" id="268141"/>
    <lineage>
        <taxon>Bacteria</taxon>
        <taxon>Bacillati</taxon>
        <taxon>Cyanobacteriota</taxon>
        <taxon>Cyanophyceae</taxon>
        <taxon>Leptolyngbyales</taxon>
        <taxon>Leptolyngbyaceae</taxon>
        <taxon>Phormidesmis</taxon>
    </lineage>
</organism>
<evidence type="ECO:0000313" key="3">
    <source>
        <dbReference type="Proteomes" id="UP000249794"/>
    </source>
</evidence>
<name>A0A2W4WLM6_9CYAN</name>
<protein>
    <submittedName>
        <fullName evidence="2">Uncharacterized protein</fullName>
    </submittedName>
</protein>
<accession>A0A2W4WLM6</accession>
<evidence type="ECO:0000313" key="2">
    <source>
        <dbReference type="EMBL" id="PZO46043.1"/>
    </source>
</evidence>
<feature type="region of interest" description="Disordered" evidence="1">
    <location>
        <begin position="1"/>
        <end position="46"/>
    </location>
</feature>
<gene>
    <name evidence="2" type="ORF">DCF15_20865</name>
</gene>
<sequence>MESQNHPASGNHLPSQNHSAKQDRARISSTYQIPPSEKKQQPRAPGDLTSRLVSVFLWLSFGTTAGCIGQMAVTRQPPNIGASMAVGLTAALTCAYKDLEGTQVPRQLLTNPQRFFNRFEFRLGEHSVHLAENTGGQERLETKLDSLSERVDTLTLAMVRPTAKAAESVPLESPPVSITNNAHLNGNGQPRTSLGAGFH</sequence>
<feature type="compositionally biased region" description="Polar residues" evidence="1">
    <location>
        <begin position="1"/>
        <end position="19"/>
    </location>
</feature>
<dbReference type="EMBL" id="QBMP01000329">
    <property type="protein sequence ID" value="PZO46043.1"/>
    <property type="molecule type" value="Genomic_DNA"/>
</dbReference>
<proteinExistence type="predicted"/>
<dbReference type="Proteomes" id="UP000249794">
    <property type="component" value="Unassembled WGS sequence"/>
</dbReference>
<feature type="region of interest" description="Disordered" evidence="1">
    <location>
        <begin position="165"/>
        <end position="199"/>
    </location>
</feature>
<reference evidence="2 3" key="2">
    <citation type="submission" date="2018-06" db="EMBL/GenBank/DDBJ databases">
        <title>Metagenomic assembly of (sub)arctic Cyanobacteria and their associated microbiome from non-axenic cultures.</title>
        <authorList>
            <person name="Baurain D."/>
        </authorList>
    </citation>
    <scope>NUCLEOTIDE SEQUENCE [LARGE SCALE GENOMIC DNA]</scope>
    <source>
        <strain evidence="2">ULC027bin1</strain>
    </source>
</reference>
<comment type="caution">
    <text evidence="2">The sequence shown here is derived from an EMBL/GenBank/DDBJ whole genome shotgun (WGS) entry which is preliminary data.</text>
</comment>
<reference evidence="3" key="1">
    <citation type="submission" date="2018-04" db="EMBL/GenBank/DDBJ databases">
        <authorList>
            <person name="Cornet L."/>
        </authorList>
    </citation>
    <scope>NUCLEOTIDE SEQUENCE [LARGE SCALE GENOMIC DNA]</scope>
</reference>
<evidence type="ECO:0000256" key="1">
    <source>
        <dbReference type="SAM" id="MobiDB-lite"/>
    </source>
</evidence>